<keyword evidence="4" id="KW-1185">Reference proteome</keyword>
<dbReference type="PANTHER" id="PTHR11011">
    <property type="entry name" value="MALE STERILITY PROTEIN 2-RELATED"/>
    <property type="match status" value="1"/>
</dbReference>
<dbReference type="GO" id="GO:0080019">
    <property type="term" value="F:alcohol-forming very long-chain fatty acyl-CoA reductase activity"/>
    <property type="evidence" value="ECO:0007669"/>
    <property type="project" value="InterPro"/>
</dbReference>
<comment type="catalytic activity">
    <reaction evidence="1">
        <text>a long-chain fatty acyl-CoA + 2 NADPH + 2 H(+) = a long-chain primary fatty alcohol + 2 NADP(+) + CoA</text>
        <dbReference type="Rhea" id="RHEA:52716"/>
        <dbReference type="ChEBI" id="CHEBI:15378"/>
        <dbReference type="ChEBI" id="CHEBI:57287"/>
        <dbReference type="ChEBI" id="CHEBI:57783"/>
        <dbReference type="ChEBI" id="CHEBI:58349"/>
        <dbReference type="ChEBI" id="CHEBI:77396"/>
        <dbReference type="ChEBI" id="CHEBI:83139"/>
        <dbReference type="EC" id="1.2.1.84"/>
    </reaction>
</comment>
<dbReference type="InterPro" id="IPR013120">
    <property type="entry name" value="FAR_NAD-bd"/>
</dbReference>
<dbReference type="GO" id="GO:0005777">
    <property type="term" value="C:peroxisome"/>
    <property type="evidence" value="ECO:0007669"/>
    <property type="project" value="TreeGrafter"/>
</dbReference>
<dbReference type="GO" id="GO:0035336">
    <property type="term" value="P:long-chain fatty-acyl-CoA metabolic process"/>
    <property type="evidence" value="ECO:0007669"/>
    <property type="project" value="TreeGrafter"/>
</dbReference>
<reference evidence="3" key="1">
    <citation type="submission" date="2021-10" db="EMBL/GenBank/DDBJ databases">
        <title>Melipona bicolor Genome sequencing and assembly.</title>
        <authorList>
            <person name="Araujo N.S."/>
            <person name="Arias M.C."/>
        </authorList>
    </citation>
    <scope>NUCLEOTIDE SEQUENCE</scope>
    <source>
        <strain evidence="3">USP_2M_L1-L4_2017</strain>
        <tissue evidence="3">Whole body</tissue>
    </source>
</reference>
<dbReference type="EMBL" id="JAHYIQ010000032">
    <property type="protein sequence ID" value="KAK1120198.1"/>
    <property type="molecule type" value="Genomic_DNA"/>
</dbReference>
<gene>
    <name evidence="3" type="ORF">K0M31_012569</name>
</gene>
<evidence type="ECO:0000259" key="2">
    <source>
        <dbReference type="Pfam" id="PF07993"/>
    </source>
</evidence>
<dbReference type="Proteomes" id="UP001177670">
    <property type="component" value="Unassembled WGS sequence"/>
</dbReference>
<keyword evidence="1" id="KW-0560">Oxidoreductase</keyword>
<dbReference type="Pfam" id="PF07993">
    <property type="entry name" value="NAD_binding_4"/>
    <property type="match status" value="1"/>
</dbReference>
<keyword evidence="1" id="KW-0444">Lipid biosynthesis</keyword>
<comment type="function">
    <text evidence="1">Catalyzes the reduction of fatty acyl-CoA to fatty alcohols.</text>
</comment>
<comment type="caution">
    <text evidence="3">The sequence shown here is derived from an EMBL/GenBank/DDBJ whole genome shotgun (WGS) entry which is preliminary data.</text>
</comment>
<dbReference type="EC" id="1.2.1.84" evidence="1"/>
<evidence type="ECO:0000256" key="1">
    <source>
        <dbReference type="RuleBase" id="RU363097"/>
    </source>
</evidence>
<evidence type="ECO:0000313" key="3">
    <source>
        <dbReference type="EMBL" id="KAK1120198.1"/>
    </source>
</evidence>
<sequence length="134" mass="14829">MLANSMKPFYDNTAILVTGFVGKGILEKLMLVCPSIAAIYILIRPKKDQTIKQRLKKLIDDPGDVSLPDLDLSPANRTILIENVIIVFHVVATNFCPTVVIDYRHSIIAASLEEPCPGWVDNIYGVTGTLIDNY</sequence>
<feature type="domain" description="Thioester reductase (TE)" evidence="2">
    <location>
        <begin position="17"/>
        <end position="93"/>
    </location>
</feature>
<dbReference type="PANTHER" id="PTHR11011:SF107">
    <property type="entry name" value="FATTY ACYL-COA REDUCTASE"/>
    <property type="match status" value="1"/>
</dbReference>
<comment type="similarity">
    <text evidence="1">Belongs to the fatty acyl-CoA reductase family.</text>
</comment>
<dbReference type="GO" id="GO:0102965">
    <property type="term" value="F:alcohol-forming long-chain fatty acyl-CoA reductase activity"/>
    <property type="evidence" value="ECO:0007669"/>
    <property type="project" value="UniProtKB-EC"/>
</dbReference>
<evidence type="ECO:0000313" key="4">
    <source>
        <dbReference type="Proteomes" id="UP001177670"/>
    </source>
</evidence>
<protein>
    <recommendedName>
        <fullName evidence="1">Fatty acyl-CoA reductase</fullName>
        <ecNumber evidence="1">1.2.1.84</ecNumber>
    </recommendedName>
</protein>
<dbReference type="InterPro" id="IPR026055">
    <property type="entry name" value="FAR"/>
</dbReference>
<keyword evidence="1" id="KW-0521">NADP</keyword>
<accession>A0AA40KH67</accession>
<proteinExistence type="inferred from homology"/>
<keyword evidence="1" id="KW-0443">Lipid metabolism</keyword>
<organism evidence="3 4">
    <name type="scientific">Melipona bicolor</name>
    <dbReference type="NCBI Taxonomy" id="60889"/>
    <lineage>
        <taxon>Eukaryota</taxon>
        <taxon>Metazoa</taxon>
        <taxon>Ecdysozoa</taxon>
        <taxon>Arthropoda</taxon>
        <taxon>Hexapoda</taxon>
        <taxon>Insecta</taxon>
        <taxon>Pterygota</taxon>
        <taxon>Neoptera</taxon>
        <taxon>Endopterygota</taxon>
        <taxon>Hymenoptera</taxon>
        <taxon>Apocrita</taxon>
        <taxon>Aculeata</taxon>
        <taxon>Apoidea</taxon>
        <taxon>Anthophila</taxon>
        <taxon>Apidae</taxon>
        <taxon>Melipona</taxon>
    </lineage>
</organism>
<dbReference type="Gene3D" id="3.40.50.720">
    <property type="entry name" value="NAD(P)-binding Rossmann-like Domain"/>
    <property type="match status" value="1"/>
</dbReference>
<name>A0AA40KH67_9HYME</name>
<dbReference type="AlphaFoldDB" id="A0AA40KH67"/>